<dbReference type="Proteomes" id="UP001154282">
    <property type="component" value="Unassembled WGS sequence"/>
</dbReference>
<evidence type="ECO:0000313" key="2">
    <source>
        <dbReference type="Proteomes" id="UP001154282"/>
    </source>
</evidence>
<sequence length="133" mass="14709">SSIVQLTQRRKGNSLNFEESEIAIRPIPFIGQDCYGKGFDLSFNDDNRRLPSHCLSISIFVNPSVPLTLHLSKPIRCPFPKPFNFVGANTFPFFYIASKLAATPIFMISFFNGHSSLSTILPGALDGSHKDSS</sequence>
<dbReference type="EMBL" id="CAMGYJ010000003">
    <property type="protein sequence ID" value="CAI0390503.1"/>
    <property type="molecule type" value="Genomic_DNA"/>
</dbReference>
<organism evidence="1 2">
    <name type="scientific">Linum tenue</name>
    <dbReference type="NCBI Taxonomy" id="586396"/>
    <lineage>
        <taxon>Eukaryota</taxon>
        <taxon>Viridiplantae</taxon>
        <taxon>Streptophyta</taxon>
        <taxon>Embryophyta</taxon>
        <taxon>Tracheophyta</taxon>
        <taxon>Spermatophyta</taxon>
        <taxon>Magnoliopsida</taxon>
        <taxon>eudicotyledons</taxon>
        <taxon>Gunneridae</taxon>
        <taxon>Pentapetalae</taxon>
        <taxon>rosids</taxon>
        <taxon>fabids</taxon>
        <taxon>Malpighiales</taxon>
        <taxon>Linaceae</taxon>
        <taxon>Linum</taxon>
    </lineage>
</organism>
<comment type="caution">
    <text evidence="1">The sequence shown here is derived from an EMBL/GenBank/DDBJ whole genome shotgun (WGS) entry which is preliminary data.</text>
</comment>
<proteinExistence type="predicted"/>
<dbReference type="AlphaFoldDB" id="A0AAV0I166"/>
<evidence type="ECO:0000313" key="1">
    <source>
        <dbReference type="EMBL" id="CAI0390503.1"/>
    </source>
</evidence>
<name>A0AAV0I166_9ROSI</name>
<protein>
    <submittedName>
        <fullName evidence="1">Uncharacterized protein</fullName>
    </submittedName>
</protein>
<gene>
    <name evidence="1" type="ORF">LITE_LOCUS6759</name>
</gene>
<accession>A0AAV0I166</accession>
<reference evidence="1" key="1">
    <citation type="submission" date="2022-08" db="EMBL/GenBank/DDBJ databases">
        <authorList>
            <person name="Gutierrez-Valencia J."/>
        </authorList>
    </citation>
    <scope>NUCLEOTIDE SEQUENCE</scope>
</reference>
<feature type="non-terminal residue" evidence="1">
    <location>
        <position position="1"/>
    </location>
</feature>
<keyword evidence="2" id="KW-1185">Reference proteome</keyword>